<evidence type="ECO:0000313" key="10">
    <source>
        <dbReference type="Proteomes" id="UP000003688"/>
    </source>
</evidence>
<dbReference type="GO" id="GO:0004553">
    <property type="term" value="F:hydrolase activity, hydrolyzing O-glycosyl compounds"/>
    <property type="evidence" value="ECO:0007669"/>
    <property type="project" value="InterPro"/>
</dbReference>
<keyword evidence="10" id="KW-1185">Reference proteome</keyword>
<proteinExistence type="inferred from homology"/>
<protein>
    <recommendedName>
        <fullName evidence="4">1,4-alpha-glucan branching enzyme</fullName>
        <ecNumber evidence="4">2.4.1.18</ecNumber>
    </recommendedName>
</protein>
<dbReference type="InterPro" id="IPR017853">
    <property type="entry name" value="GH"/>
</dbReference>
<gene>
    <name evidence="9" type="ORF">Cflav_PD4937</name>
</gene>
<comment type="function">
    <text evidence="2">Catalyzes the formation of the alpha-1,6-glucosidic linkages in glycogen by scission of a 1,4-alpha-linked oligosaccharide from growing alpha-1,4-glucan chains and the subsequent attachment of the oligosaccharide to the alpha-1,6 position.</text>
</comment>
<feature type="active site" description="Proton donor" evidence="7">
    <location>
        <position position="357"/>
    </location>
</feature>
<evidence type="ECO:0000256" key="4">
    <source>
        <dbReference type="ARBA" id="ARBA00012541"/>
    </source>
</evidence>
<dbReference type="GO" id="GO:0005978">
    <property type="term" value="P:glycogen biosynthetic process"/>
    <property type="evidence" value="ECO:0007669"/>
    <property type="project" value="InterPro"/>
</dbReference>
<evidence type="ECO:0000256" key="7">
    <source>
        <dbReference type="PIRSR" id="PIRSR000463-1"/>
    </source>
</evidence>
<dbReference type="PIRSF" id="PIRSF000463">
    <property type="entry name" value="GlgB"/>
    <property type="match status" value="1"/>
</dbReference>
<dbReference type="InterPro" id="IPR013780">
    <property type="entry name" value="Glyco_hydro_b"/>
</dbReference>
<evidence type="ECO:0000256" key="1">
    <source>
        <dbReference type="ARBA" id="ARBA00000826"/>
    </source>
</evidence>
<dbReference type="Proteomes" id="UP000003688">
    <property type="component" value="Unassembled WGS sequence"/>
</dbReference>
<dbReference type="CDD" id="cd11325">
    <property type="entry name" value="AmyAc_GTHase"/>
    <property type="match status" value="1"/>
</dbReference>
<dbReference type="InterPro" id="IPR004193">
    <property type="entry name" value="Glyco_hydro_13_N"/>
</dbReference>
<dbReference type="EC" id="2.4.1.18" evidence="4"/>
<dbReference type="Pfam" id="PF02806">
    <property type="entry name" value="Alpha-amylase_C"/>
    <property type="match status" value="1"/>
</dbReference>
<evidence type="ECO:0000256" key="5">
    <source>
        <dbReference type="ARBA" id="ARBA00022679"/>
    </source>
</evidence>
<dbReference type="SUPFAM" id="SSF51011">
    <property type="entry name" value="Glycosyl hydrolase domain"/>
    <property type="match status" value="1"/>
</dbReference>
<dbReference type="InterPro" id="IPR013783">
    <property type="entry name" value="Ig-like_fold"/>
</dbReference>
<dbReference type="InterPro" id="IPR006047">
    <property type="entry name" value="GH13_cat_dom"/>
</dbReference>
<dbReference type="GO" id="GO:0043169">
    <property type="term" value="F:cation binding"/>
    <property type="evidence" value="ECO:0007669"/>
    <property type="project" value="InterPro"/>
</dbReference>
<accession>B9XCV6</accession>
<comment type="catalytic activity">
    <reaction evidence="1">
        <text>Transfers a segment of a (1-&gt;4)-alpha-D-glucan chain to a primary hydroxy group in a similar glucan chain.</text>
        <dbReference type="EC" id="2.4.1.18"/>
    </reaction>
</comment>
<keyword evidence="5" id="KW-0808">Transferase</keyword>
<evidence type="ECO:0000259" key="8">
    <source>
        <dbReference type="SMART" id="SM00642"/>
    </source>
</evidence>
<comment type="caution">
    <text evidence="9">The sequence shown here is derived from an EMBL/GenBank/DDBJ whole genome shotgun (WGS) entry which is preliminary data.</text>
</comment>
<evidence type="ECO:0000256" key="2">
    <source>
        <dbReference type="ARBA" id="ARBA00002953"/>
    </source>
</evidence>
<dbReference type="EMBL" id="ABOX02000005">
    <property type="protein sequence ID" value="EEF62302.1"/>
    <property type="molecule type" value="Genomic_DNA"/>
</dbReference>
<dbReference type="Pfam" id="PF02922">
    <property type="entry name" value="CBM_48"/>
    <property type="match status" value="1"/>
</dbReference>
<dbReference type="SMART" id="SM00642">
    <property type="entry name" value="Aamy"/>
    <property type="match status" value="1"/>
</dbReference>
<dbReference type="AlphaFoldDB" id="B9XCV6"/>
<evidence type="ECO:0000256" key="6">
    <source>
        <dbReference type="ARBA" id="ARBA00023277"/>
    </source>
</evidence>
<dbReference type="SUPFAM" id="SSF81296">
    <property type="entry name" value="E set domains"/>
    <property type="match status" value="1"/>
</dbReference>
<dbReference type="Gene3D" id="3.20.20.80">
    <property type="entry name" value="Glycosidases"/>
    <property type="match status" value="1"/>
</dbReference>
<feature type="active site" description="Nucleophile" evidence="7">
    <location>
        <position position="324"/>
    </location>
</feature>
<feature type="domain" description="Glycosyl hydrolase family 13 catalytic" evidence="8">
    <location>
        <begin position="131"/>
        <end position="523"/>
    </location>
</feature>
<organism evidence="9 10">
    <name type="scientific">Pedosphaera parvula (strain Ellin514)</name>
    <dbReference type="NCBI Taxonomy" id="320771"/>
    <lineage>
        <taxon>Bacteria</taxon>
        <taxon>Pseudomonadati</taxon>
        <taxon>Verrucomicrobiota</taxon>
        <taxon>Pedosphaerae</taxon>
        <taxon>Pedosphaerales</taxon>
        <taxon>Pedosphaeraceae</taxon>
        <taxon>Pedosphaera</taxon>
    </lineage>
</organism>
<dbReference type="PANTHER" id="PTHR43651">
    <property type="entry name" value="1,4-ALPHA-GLUCAN-BRANCHING ENZYME"/>
    <property type="match status" value="1"/>
</dbReference>
<dbReference type="STRING" id="320771.Cflav_PD4937"/>
<sequence>MTTPQPDLSKVPMGGSLVPGGAAFRIWAPRAKAVWVSGDFNGWKQQDDCLLDRIGGGHWAGFFPALKESDQYLFYIDGNASTGYKRDPVARQLTFQPAFPNCNCVLRDPFRFPWHQNGFRPPAFNELIVYELHVGAFSQEAGHLHGKFLDLIKRIPYLSDLGVNAIELMPVQEYPSIFSLGYNGTDYYSPENDYGEADESQLQGYFNSVNQVLQQRGQAGYTGIDILRGPDNQLRALIDVCHVYEIAVVLDVVFNHAGGGFDANSMWFEDRMPDGNKNDSLYFTDHDWAGGQVFAYWNNDVQQFLINNTKFFIEEYRVDGFRFDEFSVMDRNGGWNAGQAISGTLRAMKPEAITIAEYWPVNDSVVRAAESGGAGFDATWHDGIRLSVRAAISGASSGASAFVDMDAIARAVENPGLNARWRGVQSVEDHDVVRRDKDPRIPRLADDSNPRSWYGRSRSRVATGLLLTAPGIPMLFMGQEFLEDKQWNDDPSSGNQLWWFGLENGDKQMADFLRFTRELIGVRRRQPGLRGEGCRVIHSSNQNRVLIFQRWAEGIGRDVVVAVSLSENTWFGYQVGFPGNGHWLEVFNSDVYENWVNPGVYGNGSGVEASAGPQHGLGASAFITIPANGIVVFARDSGD</sequence>
<dbReference type="PANTHER" id="PTHR43651:SF11">
    <property type="entry name" value="MALTO-OLIGOSYLTREHALOSE TREHALOHYDROLASE"/>
    <property type="match status" value="1"/>
</dbReference>
<dbReference type="InterPro" id="IPR014756">
    <property type="entry name" value="Ig_E-set"/>
</dbReference>
<name>B9XCV6_PEDPL</name>
<dbReference type="InterPro" id="IPR037439">
    <property type="entry name" value="Branching_enzy"/>
</dbReference>
<dbReference type="SUPFAM" id="SSF51445">
    <property type="entry name" value="(Trans)glycosidases"/>
    <property type="match status" value="1"/>
</dbReference>
<dbReference type="InterPro" id="IPR006048">
    <property type="entry name" value="A-amylase/branching_C"/>
</dbReference>
<dbReference type="OrthoDB" id="9800174at2"/>
<dbReference type="Gene3D" id="2.60.40.10">
    <property type="entry name" value="Immunoglobulins"/>
    <property type="match status" value="1"/>
</dbReference>
<dbReference type="GO" id="GO:0003844">
    <property type="term" value="F:1,4-alpha-glucan branching enzyme activity"/>
    <property type="evidence" value="ECO:0007669"/>
    <property type="project" value="UniProtKB-EC"/>
</dbReference>
<keyword evidence="6" id="KW-0119">Carbohydrate metabolism</keyword>
<evidence type="ECO:0000313" key="9">
    <source>
        <dbReference type="EMBL" id="EEF62302.1"/>
    </source>
</evidence>
<dbReference type="CDD" id="cd02855">
    <property type="entry name" value="E_set_GBE_prok_N"/>
    <property type="match status" value="1"/>
</dbReference>
<dbReference type="InterPro" id="IPR044143">
    <property type="entry name" value="GlgB_N_E_set_prok"/>
</dbReference>
<comment type="similarity">
    <text evidence="3">Belongs to the glycosyl hydrolase 13 family. GlgB subfamily.</text>
</comment>
<evidence type="ECO:0000256" key="3">
    <source>
        <dbReference type="ARBA" id="ARBA00009000"/>
    </source>
</evidence>
<dbReference type="Gene3D" id="2.60.40.1180">
    <property type="entry name" value="Golgi alpha-mannosidase II"/>
    <property type="match status" value="1"/>
</dbReference>
<reference evidence="9 10" key="1">
    <citation type="journal article" date="2011" name="J. Bacteriol.">
        <title>Genome sequence of 'Pedosphaera parvula' Ellin514, an aerobic Verrucomicrobial isolate from pasture soil.</title>
        <authorList>
            <person name="Kant R."/>
            <person name="van Passel M.W."/>
            <person name="Sangwan P."/>
            <person name="Palva A."/>
            <person name="Lucas S."/>
            <person name="Copeland A."/>
            <person name="Lapidus A."/>
            <person name="Glavina Del Rio T."/>
            <person name="Dalin E."/>
            <person name="Tice H."/>
            <person name="Bruce D."/>
            <person name="Goodwin L."/>
            <person name="Pitluck S."/>
            <person name="Chertkov O."/>
            <person name="Larimer F.W."/>
            <person name="Land M.L."/>
            <person name="Hauser L."/>
            <person name="Brettin T.S."/>
            <person name="Detter J.C."/>
            <person name="Han S."/>
            <person name="de Vos W.M."/>
            <person name="Janssen P.H."/>
            <person name="Smidt H."/>
        </authorList>
    </citation>
    <scope>NUCLEOTIDE SEQUENCE [LARGE SCALE GENOMIC DNA]</scope>
    <source>
        <strain evidence="9 10">Ellin514</strain>
    </source>
</reference>
<dbReference type="RefSeq" id="WP_007413654.1">
    <property type="nucleotide sequence ID" value="NZ_ABOX02000005.1"/>
</dbReference>